<dbReference type="Pfam" id="PF13894">
    <property type="entry name" value="zf-C2H2_4"/>
    <property type="match status" value="1"/>
</dbReference>
<dbReference type="Gene3D" id="3.30.160.60">
    <property type="entry name" value="Classic Zinc Finger"/>
    <property type="match status" value="1"/>
</dbReference>
<sequence length="158" mass="18007">MREQFEDWQPLMCLKEPTPRLAVSDMADCGLGVGSCGATPTPSPTRGGEFGGHFSCTRGRKLQGRGEVRKEVTEGRTHTPLIPLLVLWIMRSFEPLPCPICQRTYSSPGNLKQHLENIHMSSNELNFECRICGNKFKSKWYLHKHLHRAHHIRGRKET</sequence>
<dbReference type="EMBL" id="JAWQEG010003084">
    <property type="protein sequence ID" value="KAK3868081.1"/>
    <property type="molecule type" value="Genomic_DNA"/>
</dbReference>
<protein>
    <recommendedName>
        <fullName evidence="2">C2H2-type domain-containing protein</fullName>
    </recommendedName>
</protein>
<dbReference type="PROSITE" id="PS50157">
    <property type="entry name" value="ZINC_FINGER_C2H2_2"/>
    <property type="match status" value="2"/>
</dbReference>
<keyword evidence="1" id="KW-0479">Metal-binding</keyword>
<keyword evidence="1" id="KW-0863">Zinc-finger</keyword>
<keyword evidence="5" id="KW-1185">Reference proteome</keyword>
<name>A0AAE1F6I3_PETCI</name>
<evidence type="ECO:0000256" key="1">
    <source>
        <dbReference type="PROSITE-ProRule" id="PRU00042"/>
    </source>
</evidence>
<organism evidence="4 5">
    <name type="scientific">Petrolisthes cinctipes</name>
    <name type="common">Flat porcelain crab</name>
    <dbReference type="NCBI Taxonomy" id="88211"/>
    <lineage>
        <taxon>Eukaryota</taxon>
        <taxon>Metazoa</taxon>
        <taxon>Ecdysozoa</taxon>
        <taxon>Arthropoda</taxon>
        <taxon>Crustacea</taxon>
        <taxon>Multicrustacea</taxon>
        <taxon>Malacostraca</taxon>
        <taxon>Eumalacostraca</taxon>
        <taxon>Eucarida</taxon>
        <taxon>Decapoda</taxon>
        <taxon>Pleocyemata</taxon>
        <taxon>Anomura</taxon>
        <taxon>Galatheoidea</taxon>
        <taxon>Porcellanidae</taxon>
        <taxon>Petrolisthes</taxon>
    </lineage>
</organism>
<proteinExistence type="predicted"/>
<evidence type="ECO:0000313" key="5">
    <source>
        <dbReference type="Proteomes" id="UP001286313"/>
    </source>
</evidence>
<feature type="domain" description="C2H2-type" evidence="2">
    <location>
        <begin position="127"/>
        <end position="156"/>
    </location>
</feature>
<dbReference type="EMBL" id="JAWQEG010004047">
    <property type="protein sequence ID" value="KAK3863294.1"/>
    <property type="molecule type" value="Genomic_DNA"/>
</dbReference>
<dbReference type="AlphaFoldDB" id="A0AAE1F6I3"/>
<feature type="domain" description="C2H2-type" evidence="2">
    <location>
        <begin position="96"/>
        <end position="124"/>
    </location>
</feature>
<dbReference type="InterPro" id="IPR013087">
    <property type="entry name" value="Znf_C2H2_type"/>
</dbReference>
<evidence type="ECO:0000313" key="4">
    <source>
        <dbReference type="EMBL" id="KAK3868081.1"/>
    </source>
</evidence>
<keyword evidence="1" id="KW-0862">Zinc</keyword>
<dbReference type="PROSITE" id="PS00028">
    <property type="entry name" value="ZINC_FINGER_C2H2_1"/>
    <property type="match status" value="2"/>
</dbReference>
<evidence type="ECO:0000313" key="3">
    <source>
        <dbReference type="EMBL" id="KAK3863294.1"/>
    </source>
</evidence>
<comment type="caution">
    <text evidence="4">The sequence shown here is derived from an EMBL/GenBank/DDBJ whole genome shotgun (WGS) entry which is preliminary data.</text>
</comment>
<evidence type="ECO:0000259" key="2">
    <source>
        <dbReference type="PROSITE" id="PS50157"/>
    </source>
</evidence>
<dbReference type="Proteomes" id="UP001286313">
    <property type="component" value="Unassembled WGS sequence"/>
</dbReference>
<dbReference type="GO" id="GO:0008270">
    <property type="term" value="F:zinc ion binding"/>
    <property type="evidence" value="ECO:0007669"/>
    <property type="project" value="UniProtKB-KW"/>
</dbReference>
<gene>
    <name evidence="4" type="ORF">Pcinc_026505</name>
    <name evidence="3" type="ORF">Pcinc_030922</name>
</gene>
<dbReference type="InterPro" id="IPR036236">
    <property type="entry name" value="Znf_C2H2_sf"/>
</dbReference>
<reference evidence="4" key="1">
    <citation type="submission" date="2023-10" db="EMBL/GenBank/DDBJ databases">
        <title>Genome assemblies of two species of porcelain crab, Petrolisthes cinctipes and Petrolisthes manimaculis (Anomura: Porcellanidae).</title>
        <authorList>
            <person name="Angst P."/>
        </authorList>
    </citation>
    <scope>NUCLEOTIDE SEQUENCE</scope>
    <source>
        <strain evidence="4">PB745_01</strain>
        <tissue evidence="4">Gill</tissue>
    </source>
</reference>
<accession>A0AAE1F6I3</accession>
<dbReference type="SUPFAM" id="SSF57667">
    <property type="entry name" value="beta-beta-alpha zinc fingers"/>
    <property type="match status" value="1"/>
</dbReference>
<dbReference type="SMART" id="SM00355">
    <property type="entry name" value="ZnF_C2H2"/>
    <property type="match status" value="2"/>
</dbReference>